<keyword evidence="3" id="KW-1133">Transmembrane helix</keyword>
<comment type="caution">
    <text evidence="4">The sequence shown here is derived from an EMBL/GenBank/DDBJ whole genome shotgun (WGS) entry which is preliminary data.</text>
</comment>
<evidence type="ECO:0000313" key="4">
    <source>
        <dbReference type="EMBL" id="CAG8955464.1"/>
    </source>
</evidence>
<dbReference type="OrthoDB" id="3687641at2759"/>
<feature type="transmembrane region" description="Helical" evidence="3">
    <location>
        <begin position="12"/>
        <end position="29"/>
    </location>
</feature>
<keyword evidence="3" id="KW-0472">Membrane</keyword>
<dbReference type="Pfam" id="PF11807">
    <property type="entry name" value="UstYa"/>
    <property type="match status" value="1"/>
</dbReference>
<evidence type="ECO:0000313" key="5">
    <source>
        <dbReference type="Proteomes" id="UP000696280"/>
    </source>
</evidence>
<protein>
    <submittedName>
        <fullName evidence="4">Uncharacterized protein</fullName>
    </submittedName>
</protein>
<keyword evidence="5" id="KW-1185">Reference proteome</keyword>
<reference evidence="4" key="1">
    <citation type="submission" date="2021-07" db="EMBL/GenBank/DDBJ databases">
        <authorList>
            <person name="Durling M."/>
        </authorList>
    </citation>
    <scope>NUCLEOTIDE SEQUENCE</scope>
</reference>
<evidence type="ECO:0000256" key="2">
    <source>
        <dbReference type="ARBA" id="ARBA00035112"/>
    </source>
</evidence>
<organism evidence="4 5">
    <name type="scientific">Hymenoscyphus fraxineus</name>
    <dbReference type="NCBI Taxonomy" id="746836"/>
    <lineage>
        <taxon>Eukaryota</taxon>
        <taxon>Fungi</taxon>
        <taxon>Dikarya</taxon>
        <taxon>Ascomycota</taxon>
        <taxon>Pezizomycotina</taxon>
        <taxon>Leotiomycetes</taxon>
        <taxon>Helotiales</taxon>
        <taxon>Helotiaceae</taxon>
        <taxon>Hymenoscyphus</taxon>
    </lineage>
</organism>
<accession>A0A9N9KXT5</accession>
<dbReference type="PANTHER" id="PTHR33365">
    <property type="entry name" value="YALI0B05434P"/>
    <property type="match status" value="1"/>
</dbReference>
<comment type="pathway">
    <text evidence="1">Mycotoxin biosynthesis.</text>
</comment>
<dbReference type="InterPro" id="IPR021765">
    <property type="entry name" value="UstYa-like"/>
</dbReference>
<proteinExistence type="inferred from homology"/>
<keyword evidence="3" id="KW-0812">Transmembrane</keyword>
<comment type="similarity">
    <text evidence="2">Belongs to the ustYa family.</text>
</comment>
<name>A0A9N9KXT5_9HELO</name>
<dbReference type="EMBL" id="CAJVRL010000063">
    <property type="protein sequence ID" value="CAG8955464.1"/>
    <property type="molecule type" value="Genomic_DNA"/>
</dbReference>
<dbReference type="AlphaFoldDB" id="A0A9N9KXT5"/>
<sequence>MKLSSFSIPRPYVVGGIALLALMSLLAIMNSTQQLQRWKQTAIVKICRDPSVEITTIFTEHDRFMSLDHADDSVWDALLTPNGGFFKQPDSNGKMRSHGISMFHQLHCLQMIRAKVQMLTEVTDGHPHLGRGEHDHILNNSAHWLHCFDYIRQGILCAADSTVETPEKDEHGKEIIAGKLVAHQCRNARPLYELSAGSGGHYQHGHDGHHH</sequence>
<dbReference type="Proteomes" id="UP000696280">
    <property type="component" value="Unassembled WGS sequence"/>
</dbReference>
<evidence type="ECO:0000256" key="3">
    <source>
        <dbReference type="SAM" id="Phobius"/>
    </source>
</evidence>
<gene>
    <name evidence="4" type="ORF">HYFRA_00010330</name>
</gene>
<evidence type="ECO:0000256" key="1">
    <source>
        <dbReference type="ARBA" id="ARBA00004685"/>
    </source>
</evidence>
<dbReference type="GO" id="GO:0043386">
    <property type="term" value="P:mycotoxin biosynthetic process"/>
    <property type="evidence" value="ECO:0007669"/>
    <property type="project" value="InterPro"/>
</dbReference>
<dbReference type="PANTHER" id="PTHR33365:SF4">
    <property type="entry name" value="CYCLOCHLOROTINE BIOSYNTHESIS PROTEIN O"/>
    <property type="match status" value="1"/>
</dbReference>